<evidence type="ECO:0000313" key="5">
    <source>
        <dbReference type="Proteomes" id="UP000275408"/>
    </source>
</evidence>
<evidence type="ECO:0000256" key="1">
    <source>
        <dbReference type="ARBA" id="ARBA00009508"/>
    </source>
</evidence>
<feature type="transmembrane region" description="Helical" evidence="2">
    <location>
        <begin position="101"/>
        <end position="119"/>
    </location>
</feature>
<dbReference type="InterPro" id="IPR045297">
    <property type="entry name" value="Complex1_LYR_LYRM4"/>
</dbReference>
<comment type="similarity">
    <text evidence="1">Belongs to the complex I LYR family.</text>
</comment>
<feature type="non-terminal residue" evidence="4">
    <location>
        <position position="1"/>
    </location>
</feature>
<dbReference type="OrthoDB" id="275715at2759"/>
<feature type="domain" description="Complex 1 LYR protein" evidence="3">
    <location>
        <begin position="38"/>
        <end position="95"/>
    </location>
</feature>
<dbReference type="GO" id="GO:0005739">
    <property type="term" value="C:mitochondrion"/>
    <property type="evidence" value="ECO:0007669"/>
    <property type="project" value="TreeGrafter"/>
</dbReference>
<dbReference type="InterPro" id="IPR051522">
    <property type="entry name" value="ISC_assembly_LYR"/>
</dbReference>
<dbReference type="Proteomes" id="UP000275408">
    <property type="component" value="Unassembled WGS sequence"/>
</dbReference>
<accession>A0A3M6UTI8</accession>
<keyword evidence="2" id="KW-0472">Membrane</keyword>
<proteinExistence type="inferred from homology"/>
<reference evidence="4 5" key="1">
    <citation type="journal article" date="2018" name="Sci. Rep.">
        <title>Comparative analysis of the Pocillopora damicornis genome highlights role of immune system in coral evolution.</title>
        <authorList>
            <person name="Cunning R."/>
            <person name="Bay R.A."/>
            <person name="Gillette P."/>
            <person name="Baker A.C."/>
            <person name="Traylor-Knowles N."/>
        </authorList>
    </citation>
    <scope>NUCLEOTIDE SEQUENCE [LARGE SCALE GENOMIC DNA]</scope>
    <source>
        <strain evidence="4">RSMAS</strain>
        <tissue evidence="4">Whole animal</tissue>
    </source>
</reference>
<dbReference type="InterPro" id="IPR008011">
    <property type="entry name" value="Complex1_LYR_dom"/>
</dbReference>
<keyword evidence="2" id="KW-1133">Transmembrane helix</keyword>
<name>A0A3M6UTI8_POCDA</name>
<evidence type="ECO:0000256" key="2">
    <source>
        <dbReference type="SAM" id="Phobius"/>
    </source>
</evidence>
<dbReference type="AlphaFoldDB" id="A0A3M6UTI8"/>
<evidence type="ECO:0000259" key="3">
    <source>
        <dbReference type="Pfam" id="PF05347"/>
    </source>
</evidence>
<dbReference type="PANTHER" id="PTHR13166">
    <property type="entry name" value="PROTEIN C6ORF149"/>
    <property type="match status" value="1"/>
</dbReference>
<organism evidence="4 5">
    <name type="scientific">Pocillopora damicornis</name>
    <name type="common">Cauliflower coral</name>
    <name type="synonym">Millepora damicornis</name>
    <dbReference type="NCBI Taxonomy" id="46731"/>
    <lineage>
        <taxon>Eukaryota</taxon>
        <taxon>Metazoa</taxon>
        <taxon>Cnidaria</taxon>
        <taxon>Anthozoa</taxon>
        <taxon>Hexacorallia</taxon>
        <taxon>Scleractinia</taxon>
        <taxon>Astrocoeniina</taxon>
        <taxon>Pocilloporidae</taxon>
        <taxon>Pocillopora</taxon>
    </lineage>
</organism>
<sequence>TPTRYHEAHEPTSKTIEKSMRYIDPLPMAAVFNMSSSREVLQLYRQMLRMGSAFTSYNFRMYATRRIKDAFRENKDISDPEKIRTLIKRAEDSLQVMKRQVLVHLFLILYLPFFFYQSYQD</sequence>
<dbReference type="CDD" id="cd20264">
    <property type="entry name" value="Complex1_LYR_LYRM4"/>
    <property type="match status" value="1"/>
</dbReference>
<dbReference type="PANTHER" id="PTHR13166:SF7">
    <property type="entry name" value="LYR MOTIF-CONTAINING PROTEIN 4"/>
    <property type="match status" value="1"/>
</dbReference>
<dbReference type="Pfam" id="PF05347">
    <property type="entry name" value="Complex1_LYR"/>
    <property type="match status" value="1"/>
</dbReference>
<evidence type="ECO:0000313" key="4">
    <source>
        <dbReference type="EMBL" id="RMX56638.1"/>
    </source>
</evidence>
<dbReference type="STRING" id="46731.A0A3M6UTI8"/>
<keyword evidence="2" id="KW-0812">Transmembrane</keyword>
<keyword evidence="5" id="KW-1185">Reference proteome</keyword>
<gene>
    <name evidence="4" type="ORF">pdam_00002413</name>
</gene>
<comment type="caution">
    <text evidence="4">The sequence shown here is derived from an EMBL/GenBank/DDBJ whole genome shotgun (WGS) entry which is preliminary data.</text>
</comment>
<dbReference type="GO" id="GO:1990221">
    <property type="term" value="C:L-cysteine desulfurase complex"/>
    <property type="evidence" value="ECO:0007669"/>
    <property type="project" value="TreeGrafter"/>
</dbReference>
<protein>
    <recommendedName>
        <fullName evidence="3">Complex 1 LYR protein domain-containing protein</fullName>
    </recommendedName>
</protein>
<dbReference type="GO" id="GO:0016226">
    <property type="term" value="P:iron-sulfur cluster assembly"/>
    <property type="evidence" value="ECO:0007669"/>
    <property type="project" value="InterPro"/>
</dbReference>
<dbReference type="EMBL" id="RCHS01000826">
    <property type="protein sequence ID" value="RMX56638.1"/>
    <property type="molecule type" value="Genomic_DNA"/>
</dbReference>